<evidence type="ECO:0000259" key="1">
    <source>
        <dbReference type="Pfam" id="PF13843"/>
    </source>
</evidence>
<dbReference type="EMBL" id="JANEYF010004776">
    <property type="protein sequence ID" value="KAJ8930108.1"/>
    <property type="molecule type" value="Genomic_DNA"/>
</dbReference>
<keyword evidence="3" id="KW-1185">Reference proteome</keyword>
<gene>
    <name evidence="2" type="ORF">NQ314_017119</name>
</gene>
<feature type="domain" description="PiggyBac transposable element-derived protein" evidence="1">
    <location>
        <begin position="5"/>
        <end position="267"/>
    </location>
</feature>
<name>A0AAV8WUR3_9CUCU</name>
<dbReference type="PANTHER" id="PTHR47272">
    <property type="entry name" value="DDE_TNP_1_7 DOMAIN-CONTAINING PROTEIN"/>
    <property type="match status" value="1"/>
</dbReference>
<dbReference type="Proteomes" id="UP001162156">
    <property type="component" value="Unassembled WGS sequence"/>
</dbReference>
<dbReference type="AlphaFoldDB" id="A0AAV8WUR3"/>
<dbReference type="PANTHER" id="PTHR47272:SF1">
    <property type="entry name" value="PIGGYBAC TRANSPOSABLE ELEMENT-DERIVED PROTEIN 3-LIKE"/>
    <property type="match status" value="1"/>
</dbReference>
<evidence type="ECO:0000313" key="3">
    <source>
        <dbReference type="Proteomes" id="UP001162156"/>
    </source>
</evidence>
<organism evidence="2 3">
    <name type="scientific">Rhamnusium bicolor</name>
    <dbReference type="NCBI Taxonomy" id="1586634"/>
    <lineage>
        <taxon>Eukaryota</taxon>
        <taxon>Metazoa</taxon>
        <taxon>Ecdysozoa</taxon>
        <taxon>Arthropoda</taxon>
        <taxon>Hexapoda</taxon>
        <taxon>Insecta</taxon>
        <taxon>Pterygota</taxon>
        <taxon>Neoptera</taxon>
        <taxon>Endopterygota</taxon>
        <taxon>Coleoptera</taxon>
        <taxon>Polyphaga</taxon>
        <taxon>Cucujiformia</taxon>
        <taxon>Chrysomeloidea</taxon>
        <taxon>Cerambycidae</taxon>
        <taxon>Lepturinae</taxon>
        <taxon>Rhagiini</taxon>
        <taxon>Rhamnusium</taxon>
    </lineage>
</organism>
<dbReference type="Pfam" id="PF13843">
    <property type="entry name" value="DDE_Tnp_1_7"/>
    <property type="match status" value="1"/>
</dbReference>
<proteinExistence type="predicted"/>
<protein>
    <recommendedName>
        <fullName evidence="1">PiggyBac transposable element-derived protein domain-containing protein</fullName>
    </recommendedName>
</protein>
<sequence length="331" mass="38392">MEILAVSQTMTCNRFEEIKRFLHFSNNNEQVLFGQDGHDKLFKIRPFLDKVRERLLRIPKEEHLAIDEQIVPTKTRSSMKQYNSKKPHKWGFKVFVLSGVSGFSYYFDFFCGTTKLEDHKPDLGASSNVVVKLTNTIPRNKKYKLFFDNWFTSIPLLVFLTKEGILPLGTVRMNRLPNCQLPKENEMKKRGRGSVVEKVAKVDGISVSVVAWYDNKLVTTVLTYVGHLPLSEVTRFDRRSKSNIVIPRPKCIEVYNSYMGGVDLLDWHMRVFFHFIDIICVNSWICGEEKQAQNFICPTLNSSWVLQKFLPNPFHKENVDVPATLYNQSLN</sequence>
<comment type="caution">
    <text evidence="2">The sequence shown here is derived from an EMBL/GenBank/DDBJ whole genome shotgun (WGS) entry which is preliminary data.</text>
</comment>
<reference evidence="2" key="1">
    <citation type="journal article" date="2023" name="Insect Mol. Biol.">
        <title>Genome sequencing provides insights into the evolution of gene families encoding plant cell wall-degrading enzymes in longhorned beetles.</title>
        <authorList>
            <person name="Shin N.R."/>
            <person name="Okamura Y."/>
            <person name="Kirsch R."/>
            <person name="Pauchet Y."/>
        </authorList>
    </citation>
    <scope>NUCLEOTIDE SEQUENCE</scope>
    <source>
        <strain evidence="2">RBIC_L_NR</strain>
    </source>
</reference>
<dbReference type="InterPro" id="IPR029526">
    <property type="entry name" value="PGBD"/>
</dbReference>
<evidence type="ECO:0000313" key="2">
    <source>
        <dbReference type="EMBL" id="KAJ8930108.1"/>
    </source>
</evidence>
<accession>A0AAV8WUR3</accession>